<dbReference type="Pfam" id="PF09347">
    <property type="entry name" value="DUF1989"/>
    <property type="match status" value="1"/>
</dbReference>
<feature type="region of interest" description="Disordered" evidence="1">
    <location>
        <begin position="45"/>
        <end position="235"/>
    </location>
</feature>
<protein>
    <recommendedName>
        <fullName evidence="2">DUF1989 domain-containing protein</fullName>
    </recommendedName>
</protein>
<reference evidence="3" key="1">
    <citation type="journal article" date="2020" name="Stud. Mycol.">
        <title>101 Dothideomycetes genomes: a test case for predicting lifestyles and emergence of pathogens.</title>
        <authorList>
            <person name="Haridas S."/>
            <person name="Albert R."/>
            <person name="Binder M."/>
            <person name="Bloem J."/>
            <person name="Labutti K."/>
            <person name="Salamov A."/>
            <person name="Andreopoulos B."/>
            <person name="Baker S."/>
            <person name="Barry K."/>
            <person name="Bills G."/>
            <person name="Bluhm B."/>
            <person name="Cannon C."/>
            <person name="Castanera R."/>
            <person name="Culley D."/>
            <person name="Daum C."/>
            <person name="Ezra D."/>
            <person name="Gonzalez J."/>
            <person name="Henrissat B."/>
            <person name="Kuo A."/>
            <person name="Liang C."/>
            <person name="Lipzen A."/>
            <person name="Lutzoni F."/>
            <person name="Magnuson J."/>
            <person name="Mondo S."/>
            <person name="Nolan M."/>
            <person name="Ohm R."/>
            <person name="Pangilinan J."/>
            <person name="Park H.-J."/>
            <person name="Ramirez L."/>
            <person name="Alfaro M."/>
            <person name="Sun H."/>
            <person name="Tritt A."/>
            <person name="Yoshinaga Y."/>
            <person name="Zwiers L.-H."/>
            <person name="Turgeon B."/>
            <person name="Goodwin S."/>
            <person name="Spatafora J."/>
            <person name="Crous P."/>
            <person name="Grigoriev I."/>
        </authorList>
    </citation>
    <scope>NUCLEOTIDE SEQUENCE</scope>
    <source>
        <strain evidence="3">ATCC 16933</strain>
    </source>
</reference>
<feature type="compositionally biased region" description="Basic and acidic residues" evidence="1">
    <location>
        <begin position="527"/>
        <end position="548"/>
    </location>
</feature>
<organism evidence="3 4">
    <name type="scientific">Lineolata rhizophorae</name>
    <dbReference type="NCBI Taxonomy" id="578093"/>
    <lineage>
        <taxon>Eukaryota</taxon>
        <taxon>Fungi</taxon>
        <taxon>Dikarya</taxon>
        <taxon>Ascomycota</taxon>
        <taxon>Pezizomycotina</taxon>
        <taxon>Dothideomycetes</taxon>
        <taxon>Dothideomycetes incertae sedis</taxon>
        <taxon>Lineolatales</taxon>
        <taxon>Lineolataceae</taxon>
        <taxon>Lineolata</taxon>
    </lineage>
</organism>
<evidence type="ECO:0000313" key="3">
    <source>
        <dbReference type="EMBL" id="KAF2459348.1"/>
    </source>
</evidence>
<sequence length="607" mass="64697">MSGEIQTIPARHGTATFVPRGGNIKIRNTYGRQCIAVWAFALHQPPEENPQQAEVEPQQDQLAQEKPGREGNGAQNEDTKTTSLADEKREAGEEGEGEDDAATEKTGEEVVGGKDATAKKVGEEVKDEGQRTAAKGDKEDPTSAVKEESEKPPTSSAADATSSAQQQRWSSYLPSWRSRGTPGPQAASAPPTSKGKPAKLTAGGLSSYLPSLPSTGGGSYLSRGTLSKEEQEAADKATSQRWKAYLPSGKGFSGYLPSRETLSDFMTVHKRDPSKSYAEQLYEFSKTPVGAAGISAATGSGTASSLYAAYRAYTPPSRSKPPMEYLSLPHTRAATKHVTPRPPDILYSNLRLPLLTLVSDTSCGAHDTLTGACDPAWYRELGVAAWAQHGSCAENLVHALRELNEKGGLRGANSVGADVTVNSVPAPLNLFMSAPWSAPAAPTKDGGQRMEGGEIRFEGPRGRKGEYVVLRAERDVVVVMSACPMDVLDINGGRSMVGHFVVEDDGDEPDGKEAEGIIKKAEERIRREQKAKAIRPPIKESQKVESPKRQLSGTGKPALTKTASSSSAPLTSPATSRRQSQTGEIRNSPKPGRNKPKKLGKPSTASQ</sequence>
<dbReference type="EMBL" id="MU001675">
    <property type="protein sequence ID" value="KAF2459348.1"/>
    <property type="molecule type" value="Genomic_DNA"/>
</dbReference>
<feature type="region of interest" description="Disordered" evidence="1">
    <location>
        <begin position="527"/>
        <end position="607"/>
    </location>
</feature>
<feature type="compositionally biased region" description="Basic and acidic residues" evidence="1">
    <location>
        <begin position="446"/>
        <end position="458"/>
    </location>
</feature>
<feature type="compositionally biased region" description="Basic and acidic residues" evidence="1">
    <location>
        <begin position="77"/>
        <end position="92"/>
    </location>
</feature>
<dbReference type="Proteomes" id="UP000799766">
    <property type="component" value="Unassembled WGS sequence"/>
</dbReference>
<feature type="compositionally biased region" description="Basic and acidic residues" evidence="1">
    <location>
        <begin position="102"/>
        <end position="151"/>
    </location>
</feature>
<dbReference type="PANTHER" id="PTHR31527:SF0">
    <property type="entry name" value="RE64534P"/>
    <property type="match status" value="1"/>
</dbReference>
<name>A0A6A6P6C7_9PEZI</name>
<dbReference type="AlphaFoldDB" id="A0A6A6P6C7"/>
<dbReference type="PANTHER" id="PTHR31527">
    <property type="entry name" value="RE64534P"/>
    <property type="match status" value="1"/>
</dbReference>
<dbReference type="OrthoDB" id="504708at2759"/>
<evidence type="ECO:0000256" key="1">
    <source>
        <dbReference type="SAM" id="MobiDB-lite"/>
    </source>
</evidence>
<gene>
    <name evidence="3" type="ORF">BDY21DRAFT_384599</name>
</gene>
<feature type="compositionally biased region" description="Low complexity" evidence="1">
    <location>
        <begin position="556"/>
        <end position="576"/>
    </location>
</feature>
<feature type="compositionally biased region" description="Low complexity" evidence="1">
    <location>
        <begin position="154"/>
        <end position="167"/>
    </location>
</feature>
<dbReference type="InterPro" id="IPR018959">
    <property type="entry name" value="DUF1989"/>
</dbReference>
<evidence type="ECO:0000313" key="4">
    <source>
        <dbReference type="Proteomes" id="UP000799766"/>
    </source>
</evidence>
<feature type="region of interest" description="Disordered" evidence="1">
    <location>
        <begin position="439"/>
        <end position="458"/>
    </location>
</feature>
<evidence type="ECO:0000259" key="2">
    <source>
        <dbReference type="Pfam" id="PF09347"/>
    </source>
</evidence>
<accession>A0A6A6P6C7</accession>
<proteinExistence type="predicted"/>
<keyword evidence="4" id="KW-1185">Reference proteome</keyword>
<feature type="compositionally biased region" description="Low complexity" evidence="1">
    <location>
        <begin position="203"/>
        <end position="214"/>
    </location>
</feature>
<feature type="domain" description="DUF1989" evidence="2">
    <location>
        <begin position="321"/>
        <end position="477"/>
    </location>
</feature>
<feature type="compositionally biased region" description="Basic and acidic residues" evidence="1">
    <location>
        <begin position="226"/>
        <end position="235"/>
    </location>
</feature>